<dbReference type="CDD" id="cd07717">
    <property type="entry name" value="RNaseZ_ZiPD-like_MBL-fold"/>
    <property type="match status" value="1"/>
</dbReference>
<evidence type="ECO:0000256" key="5">
    <source>
        <dbReference type="ARBA" id="ARBA00022759"/>
    </source>
</evidence>
<dbReference type="InterPro" id="IPR013471">
    <property type="entry name" value="RNase_Z/BN"/>
</dbReference>
<keyword evidence="7 8" id="KW-0862">Zinc</keyword>
<comment type="function">
    <text evidence="8">Zinc phosphodiesterase, which displays some tRNA 3'-processing endonuclease activity. Probably involved in tRNA maturation, by removing a 3'-trailer from precursor tRNA.</text>
</comment>
<keyword evidence="4 8" id="KW-0479">Metal-binding</keyword>
<dbReference type="PANTHER" id="PTHR46018:SF2">
    <property type="entry name" value="ZINC PHOSPHODIESTERASE ELAC PROTEIN 1"/>
    <property type="match status" value="1"/>
</dbReference>
<evidence type="ECO:0000256" key="2">
    <source>
        <dbReference type="ARBA" id="ARBA00022694"/>
    </source>
</evidence>
<feature type="binding site" evidence="8">
    <location>
        <position position="63"/>
    </location>
    <ligand>
        <name>Zn(2+)</name>
        <dbReference type="ChEBI" id="CHEBI:29105"/>
        <label>1</label>
        <note>catalytic</note>
    </ligand>
</feature>
<dbReference type="Proteomes" id="UP000295684">
    <property type="component" value="Unassembled WGS sequence"/>
</dbReference>
<dbReference type="NCBIfam" id="TIGR02651">
    <property type="entry name" value="RNase_Z"/>
    <property type="match status" value="1"/>
</dbReference>
<dbReference type="Gene3D" id="3.60.15.10">
    <property type="entry name" value="Ribonuclease Z/Hydroxyacylglutathione hydrolase-like"/>
    <property type="match status" value="1"/>
</dbReference>
<evidence type="ECO:0000256" key="3">
    <source>
        <dbReference type="ARBA" id="ARBA00022722"/>
    </source>
</evidence>
<protein>
    <recommendedName>
        <fullName evidence="8">Ribonuclease Z</fullName>
        <shortName evidence="8">RNase Z</shortName>
        <ecNumber evidence="8">3.1.26.11</ecNumber>
    </recommendedName>
    <alternativeName>
        <fullName evidence="8">tRNA 3 endonuclease</fullName>
    </alternativeName>
    <alternativeName>
        <fullName evidence="8">tRNase Z</fullName>
    </alternativeName>
</protein>
<dbReference type="GO" id="GO:0008270">
    <property type="term" value="F:zinc ion binding"/>
    <property type="evidence" value="ECO:0007669"/>
    <property type="project" value="UniProtKB-UniRule"/>
</dbReference>
<reference evidence="10 11" key="3">
    <citation type="submission" date="2019-03" db="EMBL/GenBank/DDBJ databases">
        <title>Genomic Encyclopedia of Type Strains, Phase IV (KMG-IV): sequencing the most valuable type-strain genomes for metagenomic binning, comparative biology and taxonomic classification.</title>
        <authorList>
            <person name="Goeker M."/>
        </authorList>
    </citation>
    <scope>NUCLEOTIDE SEQUENCE [LARGE SCALE GENOMIC DNA]</scope>
    <source>
        <strain evidence="10 11">DSM 103236</strain>
    </source>
</reference>
<evidence type="ECO:0000313" key="10">
    <source>
        <dbReference type="EMBL" id="TCO25065.1"/>
    </source>
</evidence>
<accession>A0A4V2RZB4</accession>
<organism evidence="10 11">
    <name type="scientific">Pedobacter psychrotolerans</name>
    <dbReference type="NCBI Taxonomy" id="1843235"/>
    <lineage>
        <taxon>Bacteria</taxon>
        <taxon>Pseudomonadati</taxon>
        <taxon>Bacteroidota</taxon>
        <taxon>Sphingobacteriia</taxon>
        <taxon>Sphingobacteriales</taxon>
        <taxon>Sphingobacteriaceae</taxon>
        <taxon>Pedobacter</taxon>
    </lineage>
</organism>
<comment type="subunit">
    <text evidence="1 8">Homodimer.</text>
</comment>
<dbReference type="EMBL" id="BMJO01000002">
    <property type="protein sequence ID" value="GGE48385.1"/>
    <property type="molecule type" value="Genomic_DNA"/>
</dbReference>
<dbReference type="EMBL" id="SLWO01000004">
    <property type="protein sequence ID" value="TCO25065.1"/>
    <property type="molecule type" value="Genomic_DNA"/>
</dbReference>
<evidence type="ECO:0000313" key="11">
    <source>
        <dbReference type="Proteomes" id="UP000295684"/>
    </source>
</evidence>
<feature type="binding site" evidence="8">
    <location>
        <position position="269"/>
    </location>
    <ligand>
        <name>Zn(2+)</name>
        <dbReference type="ChEBI" id="CHEBI:29105"/>
        <label>2</label>
        <note>catalytic</note>
    </ligand>
</feature>
<keyword evidence="5 8" id="KW-0255">Endonuclease</keyword>
<evidence type="ECO:0000313" key="9">
    <source>
        <dbReference type="EMBL" id="GGE48385.1"/>
    </source>
</evidence>
<keyword evidence="3 8" id="KW-0540">Nuclease</keyword>
<reference evidence="9" key="4">
    <citation type="submission" date="2024-05" db="EMBL/GenBank/DDBJ databases">
        <authorList>
            <person name="Sun Q."/>
            <person name="Zhou Y."/>
        </authorList>
    </citation>
    <scope>NUCLEOTIDE SEQUENCE</scope>
    <source>
        <strain evidence="9">CGMCC 1.15644</strain>
    </source>
</reference>
<dbReference type="GO" id="GO:0042781">
    <property type="term" value="F:3'-tRNA processing endoribonuclease activity"/>
    <property type="evidence" value="ECO:0007669"/>
    <property type="project" value="UniProtKB-UniRule"/>
</dbReference>
<feature type="binding site" evidence="8">
    <location>
        <position position="67"/>
    </location>
    <ligand>
        <name>Zn(2+)</name>
        <dbReference type="ChEBI" id="CHEBI:29105"/>
        <label>2</label>
        <note>catalytic</note>
    </ligand>
</feature>
<gene>
    <name evidence="8 9" type="primary">rnz</name>
    <name evidence="10" type="ORF">EV200_104100</name>
    <name evidence="9" type="ORF">GCM10011413_13090</name>
</gene>
<dbReference type="Proteomes" id="UP000622648">
    <property type="component" value="Unassembled WGS sequence"/>
</dbReference>
<comment type="cofactor">
    <cofactor evidence="8">
        <name>Zn(2+)</name>
        <dbReference type="ChEBI" id="CHEBI:29105"/>
    </cofactor>
    <text evidence="8">Binds 2 Zn(2+) ions.</text>
</comment>
<evidence type="ECO:0000256" key="6">
    <source>
        <dbReference type="ARBA" id="ARBA00022801"/>
    </source>
</evidence>
<dbReference type="EC" id="3.1.26.11" evidence="8"/>
<evidence type="ECO:0000256" key="7">
    <source>
        <dbReference type="ARBA" id="ARBA00022833"/>
    </source>
</evidence>
<reference evidence="9" key="1">
    <citation type="journal article" date="2014" name="Int. J. Syst. Evol. Microbiol.">
        <title>Complete genome of a new Firmicutes species belonging to the dominant human colonic microbiota ('Ruminococcus bicirculans') reveals two chromosomes and a selective capacity to utilize plant glucans.</title>
        <authorList>
            <consortium name="NISC Comparative Sequencing Program"/>
            <person name="Wegmann U."/>
            <person name="Louis P."/>
            <person name="Goesmann A."/>
            <person name="Henrissat B."/>
            <person name="Duncan S.H."/>
            <person name="Flint H.J."/>
        </authorList>
    </citation>
    <scope>NUCLEOTIDE SEQUENCE</scope>
    <source>
        <strain evidence="9">CGMCC 1.15644</strain>
    </source>
</reference>
<keyword evidence="2 8" id="KW-0819">tRNA processing</keyword>
<proteinExistence type="inferred from homology"/>
<evidence type="ECO:0000256" key="1">
    <source>
        <dbReference type="ARBA" id="ARBA00011738"/>
    </source>
</evidence>
<name>A0A4V2RZB4_9SPHI</name>
<comment type="similarity">
    <text evidence="8">Belongs to the RNase Z family.</text>
</comment>
<feature type="binding site" evidence="8">
    <location>
        <position position="65"/>
    </location>
    <ligand>
        <name>Zn(2+)</name>
        <dbReference type="ChEBI" id="CHEBI:29105"/>
        <label>1</label>
        <note>catalytic</note>
    </ligand>
</feature>
<feature type="binding site" evidence="8">
    <location>
        <position position="68"/>
    </location>
    <ligand>
        <name>Zn(2+)</name>
        <dbReference type="ChEBI" id="CHEBI:29105"/>
        <label>2</label>
        <note>catalytic</note>
    </ligand>
</feature>
<evidence type="ECO:0000256" key="4">
    <source>
        <dbReference type="ARBA" id="ARBA00022723"/>
    </source>
</evidence>
<dbReference type="HAMAP" id="MF_01818">
    <property type="entry name" value="RNase_Z_BN"/>
    <property type="match status" value="1"/>
</dbReference>
<comment type="catalytic activity">
    <reaction evidence="8">
        <text>Endonucleolytic cleavage of RNA, removing extra 3' nucleotides from tRNA precursor, generating 3' termini of tRNAs. A 3'-hydroxy group is left at the tRNA terminus and a 5'-phosphoryl group is left at the trailer molecule.</text>
        <dbReference type="EC" id="3.1.26.11"/>
    </reaction>
</comment>
<dbReference type="AlphaFoldDB" id="A0A4V2RZB4"/>
<dbReference type="InterPro" id="IPR036866">
    <property type="entry name" value="RibonucZ/Hydroxyglut_hydro"/>
</dbReference>
<feature type="binding site" evidence="8">
    <location>
        <position position="211"/>
    </location>
    <ligand>
        <name>Zn(2+)</name>
        <dbReference type="ChEBI" id="CHEBI:29105"/>
        <label>1</label>
        <note>catalytic</note>
    </ligand>
</feature>
<feature type="binding site" evidence="8">
    <location>
        <position position="143"/>
    </location>
    <ligand>
        <name>Zn(2+)</name>
        <dbReference type="ChEBI" id="CHEBI:29105"/>
        <label>1</label>
        <note>catalytic</note>
    </ligand>
</feature>
<feature type="active site" description="Proton acceptor" evidence="8">
    <location>
        <position position="67"/>
    </location>
</feature>
<keyword evidence="12" id="KW-1185">Reference proteome</keyword>
<evidence type="ECO:0000313" key="12">
    <source>
        <dbReference type="Proteomes" id="UP000622648"/>
    </source>
</evidence>
<dbReference type="SUPFAM" id="SSF56281">
    <property type="entry name" value="Metallo-hydrolase/oxidoreductase"/>
    <property type="match status" value="1"/>
</dbReference>
<evidence type="ECO:0000256" key="8">
    <source>
        <dbReference type="HAMAP-Rule" id="MF_01818"/>
    </source>
</evidence>
<dbReference type="NCBIfam" id="NF000801">
    <property type="entry name" value="PRK00055.1-3"/>
    <property type="match status" value="1"/>
</dbReference>
<dbReference type="PANTHER" id="PTHR46018">
    <property type="entry name" value="ZINC PHOSPHODIESTERASE ELAC PROTEIN 1"/>
    <property type="match status" value="1"/>
</dbReference>
<feature type="binding site" evidence="8">
    <location>
        <position position="211"/>
    </location>
    <ligand>
        <name>Zn(2+)</name>
        <dbReference type="ChEBI" id="CHEBI:29105"/>
        <label>2</label>
        <note>catalytic</note>
    </ligand>
</feature>
<keyword evidence="6 8" id="KW-0378">Hydrolase</keyword>
<comment type="caution">
    <text evidence="10">The sequence shown here is derived from an EMBL/GenBank/DDBJ whole genome shotgun (WGS) entry which is preliminary data.</text>
</comment>
<reference evidence="12" key="2">
    <citation type="journal article" date="2019" name="Int. J. Syst. Evol. Microbiol.">
        <title>The Global Catalogue of Microorganisms (GCM) 10K type strain sequencing project: providing services to taxonomists for standard genome sequencing and annotation.</title>
        <authorList>
            <consortium name="The Broad Institute Genomics Platform"/>
            <consortium name="The Broad Institute Genome Sequencing Center for Infectious Disease"/>
            <person name="Wu L."/>
            <person name="Ma J."/>
        </authorList>
    </citation>
    <scope>NUCLEOTIDE SEQUENCE [LARGE SCALE GENOMIC DNA]</scope>
    <source>
        <strain evidence="12">CGMCC 1.15644</strain>
    </source>
</reference>
<dbReference type="Pfam" id="PF23023">
    <property type="entry name" value="Anti-Pycsar_Apyc1"/>
    <property type="match status" value="1"/>
</dbReference>
<sequence>MMKFEVTILGSSSATPVFNRNPSAQLLNCNEKYYLIDCGEGTQQQLTKYNLKAARIDHIFISHLHGDHYFGLIGLLSSLHLNGRIKPMQIFAPTPLLEILEIQFKYSDTNLRYPIEFFPIEADESKQIFENQDLIVKTVVLNHRIPTTGFVFQQKPRQRKLIKEKTEDIPMAYYAALKKGKDIEQSNGEILRSEDFTTPAEPPRSYAYCSDTMYDERYFETIKESDTLYHEATFMHELLDRANETHHTTAKQAGEIAKINGVKKLLIGHFSSRYKTLQMLLEETQSVFENTELAVEGRTFQL</sequence>